<sequence length="249" mass="28474">MKFARYLQDTQTSEWKKAYIDYRGLKKRIANIRRWQEGLEPLSSSSADEEDLPVEVAIKLPLASSSKDGHEPSSGVIDGAQKMDGIAGPGPSSIPEERDKHTDGDDETLRESEIERPKIVHKKSRTRRLPNPLENSSSSPIQTPVRKLTNHRPQLMPFSTSTRPHSINHSQPMPLHVLLPTLPIIHIAFFTYLDKQLEKVDKFYSEREKEAQARSKELEIQLRELKDHRKVFYHILTLVSIGQRLSSPT</sequence>
<organism evidence="3 4">
    <name type="scientific">Piloderma croceum (strain F 1598)</name>
    <dbReference type="NCBI Taxonomy" id="765440"/>
    <lineage>
        <taxon>Eukaryota</taxon>
        <taxon>Fungi</taxon>
        <taxon>Dikarya</taxon>
        <taxon>Basidiomycota</taxon>
        <taxon>Agaricomycotina</taxon>
        <taxon>Agaricomycetes</taxon>
        <taxon>Agaricomycetidae</taxon>
        <taxon>Atheliales</taxon>
        <taxon>Atheliaceae</taxon>
        <taxon>Piloderma</taxon>
    </lineage>
</organism>
<evidence type="ECO:0000313" key="3">
    <source>
        <dbReference type="EMBL" id="KIM89690.1"/>
    </source>
</evidence>
<dbReference type="InterPro" id="IPR004331">
    <property type="entry name" value="SPX_dom"/>
</dbReference>
<evidence type="ECO:0000256" key="1">
    <source>
        <dbReference type="SAM" id="MobiDB-lite"/>
    </source>
</evidence>
<proteinExistence type="predicted"/>
<dbReference type="GO" id="GO:0005886">
    <property type="term" value="C:plasma membrane"/>
    <property type="evidence" value="ECO:0007669"/>
    <property type="project" value="TreeGrafter"/>
</dbReference>
<evidence type="ECO:0000259" key="2">
    <source>
        <dbReference type="PROSITE" id="PS51382"/>
    </source>
</evidence>
<reference evidence="3 4" key="1">
    <citation type="submission" date="2014-04" db="EMBL/GenBank/DDBJ databases">
        <authorList>
            <consortium name="DOE Joint Genome Institute"/>
            <person name="Kuo A."/>
            <person name="Tarkka M."/>
            <person name="Buscot F."/>
            <person name="Kohler A."/>
            <person name="Nagy L.G."/>
            <person name="Floudas D."/>
            <person name="Copeland A."/>
            <person name="Barry K.W."/>
            <person name="Cichocki N."/>
            <person name="Veneault-Fourrey C."/>
            <person name="LaButti K."/>
            <person name="Lindquist E.A."/>
            <person name="Lipzen A."/>
            <person name="Lundell T."/>
            <person name="Morin E."/>
            <person name="Murat C."/>
            <person name="Sun H."/>
            <person name="Tunlid A."/>
            <person name="Henrissat B."/>
            <person name="Grigoriev I.V."/>
            <person name="Hibbett D.S."/>
            <person name="Martin F."/>
            <person name="Nordberg H.P."/>
            <person name="Cantor M.N."/>
            <person name="Hua S.X."/>
        </authorList>
    </citation>
    <scope>NUCLEOTIDE SEQUENCE [LARGE SCALE GENOMIC DNA]</scope>
    <source>
        <strain evidence="3 4">F 1598</strain>
    </source>
</reference>
<dbReference type="STRING" id="765440.A0A0C3G0H3"/>
<dbReference type="Pfam" id="PF03105">
    <property type="entry name" value="SPX"/>
    <property type="match status" value="1"/>
</dbReference>
<dbReference type="OrthoDB" id="9970435at2759"/>
<dbReference type="GO" id="GO:0000822">
    <property type="term" value="F:inositol hexakisphosphate binding"/>
    <property type="evidence" value="ECO:0007669"/>
    <property type="project" value="TreeGrafter"/>
</dbReference>
<gene>
    <name evidence="3" type="ORF">PILCRDRAFT_193459</name>
</gene>
<dbReference type="Proteomes" id="UP000054166">
    <property type="component" value="Unassembled WGS sequence"/>
</dbReference>
<feature type="region of interest" description="Disordered" evidence="1">
    <location>
        <begin position="63"/>
        <end position="144"/>
    </location>
</feature>
<dbReference type="GO" id="GO:0006817">
    <property type="term" value="P:phosphate ion transport"/>
    <property type="evidence" value="ECO:0007669"/>
    <property type="project" value="TreeGrafter"/>
</dbReference>
<name>A0A0C3G0H3_PILCF</name>
<dbReference type="AlphaFoldDB" id="A0A0C3G0H3"/>
<feature type="compositionally biased region" description="Basic residues" evidence="1">
    <location>
        <begin position="119"/>
        <end position="128"/>
    </location>
</feature>
<keyword evidence="4" id="KW-1185">Reference proteome</keyword>
<dbReference type="HOGENOM" id="CLU_1116101_0_0_1"/>
<accession>A0A0C3G0H3</accession>
<dbReference type="EMBL" id="KN832974">
    <property type="protein sequence ID" value="KIM89690.1"/>
    <property type="molecule type" value="Genomic_DNA"/>
</dbReference>
<dbReference type="GO" id="GO:0016036">
    <property type="term" value="P:cellular response to phosphate starvation"/>
    <property type="evidence" value="ECO:0007669"/>
    <property type="project" value="TreeGrafter"/>
</dbReference>
<dbReference type="InParanoid" id="A0A0C3G0H3"/>
<dbReference type="PANTHER" id="PTHR10783">
    <property type="entry name" value="XENOTROPIC AND POLYTROPIC RETROVIRUS RECEPTOR 1-RELATED"/>
    <property type="match status" value="1"/>
</dbReference>
<dbReference type="PANTHER" id="PTHR10783:SF103">
    <property type="entry name" value="SOLUTE CARRIER FAMILY 53 MEMBER 1"/>
    <property type="match status" value="1"/>
</dbReference>
<dbReference type="PROSITE" id="PS51382">
    <property type="entry name" value="SPX"/>
    <property type="match status" value="1"/>
</dbReference>
<feature type="compositionally biased region" description="Basic and acidic residues" evidence="1">
    <location>
        <begin position="95"/>
        <end position="118"/>
    </location>
</feature>
<reference evidence="4" key="2">
    <citation type="submission" date="2015-01" db="EMBL/GenBank/DDBJ databases">
        <title>Evolutionary Origins and Diversification of the Mycorrhizal Mutualists.</title>
        <authorList>
            <consortium name="DOE Joint Genome Institute"/>
            <consortium name="Mycorrhizal Genomics Consortium"/>
            <person name="Kohler A."/>
            <person name="Kuo A."/>
            <person name="Nagy L.G."/>
            <person name="Floudas D."/>
            <person name="Copeland A."/>
            <person name="Barry K.W."/>
            <person name="Cichocki N."/>
            <person name="Veneault-Fourrey C."/>
            <person name="LaButti K."/>
            <person name="Lindquist E.A."/>
            <person name="Lipzen A."/>
            <person name="Lundell T."/>
            <person name="Morin E."/>
            <person name="Murat C."/>
            <person name="Riley R."/>
            <person name="Ohm R."/>
            <person name="Sun H."/>
            <person name="Tunlid A."/>
            <person name="Henrissat B."/>
            <person name="Grigoriev I.V."/>
            <person name="Hibbett D.S."/>
            <person name="Martin F."/>
        </authorList>
    </citation>
    <scope>NUCLEOTIDE SEQUENCE [LARGE SCALE GENOMIC DNA]</scope>
    <source>
        <strain evidence="4">F 1598</strain>
    </source>
</reference>
<evidence type="ECO:0000313" key="4">
    <source>
        <dbReference type="Proteomes" id="UP000054166"/>
    </source>
</evidence>
<dbReference type="GO" id="GO:0005794">
    <property type="term" value="C:Golgi apparatus"/>
    <property type="evidence" value="ECO:0007669"/>
    <property type="project" value="TreeGrafter"/>
</dbReference>
<feature type="domain" description="SPX" evidence="2">
    <location>
        <begin position="1"/>
        <end position="249"/>
    </location>
</feature>
<protein>
    <recommendedName>
        <fullName evidence="2">SPX domain-containing protein</fullName>
    </recommendedName>
</protein>